<dbReference type="Proteomes" id="UP000000954">
    <property type="component" value="Chromosome"/>
</dbReference>
<dbReference type="Pfam" id="PF04143">
    <property type="entry name" value="Sulf_transp"/>
    <property type="match status" value="1"/>
</dbReference>
<dbReference type="KEGG" id="ccu:Ccur_00560"/>
<dbReference type="STRING" id="469378.Ccur_00560"/>
<organism evidence="2 3">
    <name type="scientific">Cryptobacterium curtum (strain ATCC 700683 / DSM 15641 / CCUG 43107 / 12-3)</name>
    <dbReference type="NCBI Taxonomy" id="469378"/>
    <lineage>
        <taxon>Bacteria</taxon>
        <taxon>Bacillati</taxon>
        <taxon>Actinomycetota</taxon>
        <taxon>Coriobacteriia</taxon>
        <taxon>Eggerthellales</taxon>
        <taxon>Eggerthellaceae</taxon>
        <taxon>Cryptobacterium</taxon>
    </lineage>
</organism>
<dbReference type="NCBIfam" id="TIGR04112">
    <property type="entry name" value="seleno_YedE"/>
    <property type="match status" value="1"/>
</dbReference>
<keyword evidence="1" id="KW-0472">Membrane</keyword>
<feature type="transmembrane region" description="Helical" evidence="1">
    <location>
        <begin position="92"/>
        <end position="112"/>
    </location>
</feature>
<feature type="transmembrane region" description="Helical" evidence="1">
    <location>
        <begin position="157"/>
        <end position="177"/>
    </location>
</feature>
<sequence length="381" mass="38812">MESLNSKKGLALVGVVVGLLIAVLAATGNPGNMAICAACFIRDMAGSLKLHTAAPVQYFRPEIVGFVAGAFLIALATREYRSTAGSSPMVRFILGFIMMIGALIFLGCPLRMVIRMSAGDLNAWVGLVGLVAGVATGAVFLKRGFSLGREHDTNKAAGTVLPIALVVLLIISLTLTVMAVSESGPGSKHAPWIISLAVALVIGALAQKTRICFIGGVRNVILMRDFSLLIPIVGLFAVMAIYNVATGGFKLSFDGQPIAHAQHLWNILGLYAVGFAGTLAGGCPLRQMILAGQGSCDGAMTFLGMLIGAAFAHNFGLAGAAAAAATADTPAVAGGPSLAGQVVLVAGIAVLFVIAFTNQKKKKAAAAKATPAVSAPVASEA</sequence>
<dbReference type="EMBL" id="CP001682">
    <property type="protein sequence ID" value="ACU93789.1"/>
    <property type="molecule type" value="Genomic_DNA"/>
</dbReference>
<feature type="transmembrane region" description="Helical" evidence="1">
    <location>
        <begin position="226"/>
        <end position="244"/>
    </location>
</feature>
<keyword evidence="1" id="KW-1133">Transmembrane helix</keyword>
<name>C7MLI3_CRYCD</name>
<evidence type="ECO:0000256" key="1">
    <source>
        <dbReference type="SAM" id="Phobius"/>
    </source>
</evidence>
<proteinExistence type="predicted"/>
<dbReference type="InterPro" id="IPR026366">
    <property type="entry name" value="Seleno_YedE"/>
</dbReference>
<feature type="transmembrane region" description="Helical" evidence="1">
    <location>
        <begin position="189"/>
        <end position="206"/>
    </location>
</feature>
<feature type="transmembrane region" description="Helical" evidence="1">
    <location>
        <begin position="63"/>
        <end position="80"/>
    </location>
</feature>
<feature type="transmembrane region" description="Helical" evidence="1">
    <location>
        <begin position="264"/>
        <end position="282"/>
    </location>
</feature>
<protein>
    <submittedName>
        <fullName evidence="2">Uncharacterized protein</fullName>
    </submittedName>
</protein>
<dbReference type="OrthoDB" id="3190590at2"/>
<accession>C7MLI3</accession>
<keyword evidence="3" id="KW-1185">Reference proteome</keyword>
<keyword evidence="1" id="KW-0812">Transmembrane</keyword>
<gene>
    <name evidence="2" type="ordered locus">Ccur_00560</name>
</gene>
<dbReference type="HOGENOM" id="CLU_064908_0_0_11"/>
<dbReference type="AlphaFoldDB" id="C7MLI3"/>
<dbReference type="eggNOG" id="COG2391">
    <property type="taxonomic scope" value="Bacteria"/>
</dbReference>
<feature type="transmembrane region" description="Helical" evidence="1">
    <location>
        <begin position="302"/>
        <end position="326"/>
    </location>
</feature>
<feature type="transmembrane region" description="Helical" evidence="1">
    <location>
        <begin position="124"/>
        <end position="145"/>
    </location>
</feature>
<reference evidence="2 3" key="1">
    <citation type="journal article" date="2009" name="Stand. Genomic Sci.">
        <title>Complete genome sequence of Cryptobacterium curtum type strain (12-3).</title>
        <authorList>
            <person name="Mavrommatis K."/>
            <person name="Pukall R."/>
            <person name="Rohde C."/>
            <person name="Chen F."/>
            <person name="Sims D."/>
            <person name="Brettin T."/>
            <person name="Kuske C."/>
            <person name="Detter J.C."/>
            <person name="Han C."/>
            <person name="Lapidus A."/>
            <person name="Copeland A."/>
            <person name="Glavina Del Rio T."/>
            <person name="Nolan M."/>
            <person name="Lucas S."/>
            <person name="Tice H."/>
            <person name="Cheng J.F."/>
            <person name="Bruce D."/>
            <person name="Goodwin L."/>
            <person name="Pitluck S."/>
            <person name="Ovchinnikova G."/>
            <person name="Pati A."/>
            <person name="Ivanova N."/>
            <person name="Chen A."/>
            <person name="Palaniappan K."/>
            <person name="Chain P."/>
            <person name="D'haeseleer P."/>
            <person name="Goker M."/>
            <person name="Bristow J."/>
            <person name="Eisen J.A."/>
            <person name="Markowitz V."/>
            <person name="Hugenholtz P."/>
            <person name="Rohde M."/>
            <person name="Klenk H.P."/>
            <person name="Kyrpides N.C."/>
        </authorList>
    </citation>
    <scope>NUCLEOTIDE SEQUENCE [LARGE SCALE GENOMIC DNA]</scope>
    <source>
        <strain evidence="3">ATCC 700683 / DSM 15641 / 12-3</strain>
    </source>
</reference>
<evidence type="ECO:0000313" key="2">
    <source>
        <dbReference type="EMBL" id="ACU93789.1"/>
    </source>
</evidence>
<evidence type="ECO:0000313" key="3">
    <source>
        <dbReference type="Proteomes" id="UP000000954"/>
    </source>
</evidence>
<dbReference type="InterPro" id="IPR007272">
    <property type="entry name" value="Sulf_transp_TsuA/YedE"/>
</dbReference>
<feature type="transmembrane region" description="Helical" evidence="1">
    <location>
        <begin position="338"/>
        <end position="356"/>
    </location>
</feature>
<dbReference type="RefSeq" id="WP_012802478.1">
    <property type="nucleotide sequence ID" value="NC_013170.1"/>
</dbReference>